<feature type="region of interest" description="Disordered" evidence="1">
    <location>
        <begin position="1"/>
        <end position="30"/>
    </location>
</feature>
<proteinExistence type="predicted"/>
<dbReference type="AlphaFoldDB" id="A0A5Q6RJ83"/>
<dbReference type="InterPro" id="IPR013783">
    <property type="entry name" value="Ig-like_fold"/>
</dbReference>
<dbReference type="EMBL" id="VDFQ02000001">
    <property type="protein sequence ID" value="KAA1424398.1"/>
    <property type="molecule type" value="Genomic_DNA"/>
</dbReference>
<organism evidence="4 6">
    <name type="scientific">Mumia zhuanghuii</name>
    <dbReference type="NCBI Taxonomy" id="2585211"/>
    <lineage>
        <taxon>Bacteria</taxon>
        <taxon>Bacillati</taxon>
        <taxon>Actinomycetota</taxon>
        <taxon>Actinomycetes</taxon>
        <taxon>Propionibacteriales</taxon>
        <taxon>Nocardioidaceae</taxon>
        <taxon>Mumia</taxon>
    </lineage>
</organism>
<feature type="domain" description="Bacterial Ig-like" evidence="3">
    <location>
        <begin position="396"/>
        <end position="474"/>
    </location>
</feature>
<dbReference type="InterPro" id="IPR032109">
    <property type="entry name" value="Big_3_5"/>
</dbReference>
<dbReference type="Gene3D" id="2.60.40.10">
    <property type="entry name" value="Immunoglobulins"/>
    <property type="match status" value="2"/>
</dbReference>
<dbReference type="Pfam" id="PF16640">
    <property type="entry name" value="Big_3_5"/>
    <property type="match status" value="2"/>
</dbReference>
<feature type="domain" description="Bacterial Ig-like" evidence="3">
    <location>
        <begin position="493"/>
        <end position="574"/>
    </location>
</feature>
<dbReference type="OrthoDB" id="182039at2"/>
<keyword evidence="2" id="KW-0812">Transmembrane</keyword>
<evidence type="ECO:0000313" key="5">
    <source>
        <dbReference type="EMBL" id="KAA1424398.1"/>
    </source>
</evidence>
<keyword evidence="2" id="KW-1133">Transmembrane helix</keyword>
<evidence type="ECO:0000256" key="2">
    <source>
        <dbReference type="SAM" id="Phobius"/>
    </source>
</evidence>
<evidence type="ECO:0000313" key="6">
    <source>
        <dbReference type="Proteomes" id="UP000307768"/>
    </source>
</evidence>
<dbReference type="Proteomes" id="UP000307768">
    <property type="component" value="Unassembled WGS sequence"/>
</dbReference>
<evidence type="ECO:0000313" key="4">
    <source>
        <dbReference type="EMBL" id="KAA1418047.1"/>
    </source>
</evidence>
<evidence type="ECO:0000256" key="1">
    <source>
        <dbReference type="SAM" id="MobiDB-lite"/>
    </source>
</evidence>
<reference evidence="4 6" key="1">
    <citation type="submission" date="2019-09" db="EMBL/GenBank/DDBJ databases">
        <title>Mumia zhuanghuii sp. nov. isolated from the intestinal contents of plateau pika (Ochotona curzoniae) in the Qinghai-Tibet plateau of China.</title>
        <authorList>
            <person name="Tian Z."/>
        </authorList>
    </citation>
    <scope>NUCLEOTIDE SEQUENCE [LARGE SCALE GENOMIC DNA]</scope>
    <source>
        <strain evidence="6">350</strain>
        <strain evidence="4">Z350</strain>
    </source>
</reference>
<feature type="region of interest" description="Disordered" evidence="1">
    <location>
        <begin position="44"/>
        <end position="66"/>
    </location>
</feature>
<name>A0A5Q6RJ83_9ACTN</name>
<feature type="compositionally biased region" description="Pro residues" evidence="1">
    <location>
        <begin position="8"/>
        <end position="23"/>
    </location>
</feature>
<dbReference type="GO" id="GO:0005975">
    <property type="term" value="P:carbohydrate metabolic process"/>
    <property type="evidence" value="ECO:0007669"/>
    <property type="project" value="UniProtKB-ARBA"/>
</dbReference>
<dbReference type="EMBL" id="VDFQ02000008">
    <property type="protein sequence ID" value="KAA1418047.1"/>
    <property type="molecule type" value="Genomic_DNA"/>
</dbReference>
<sequence length="579" mass="60077">MSVVSMSTPPPRSWPNPAEPAPTPTVSVRGGCASSLDMPLSLAAQTSRASAEGSDPRRATIEPRSGGRTLHLSGEIVLTLATIAPRRALAGLMAVLLAVGILAAAPAASAATTLTYVGDELSLAEWKSVYLAVEVGDGDATGAATATVAGKTYALKRSTSTVQQNRYELWATDVPVGVHTVRATFTPATGSPVTTEGVLEVDGPLLYPTATPPRGSGVADREIGLQWQVSPTLRSLVLAEGGTITFGSGAKQDTEDPTAVRFPIVDTTKAAALHRVVFGGTVRFTSPKRDVTVSDVRQVETSRTAKGSTFVLQADVTYRHPGVPTRTVQGLTVANLVDGIGGAGDPWYADASTFKAAATAAGATALATTTGSSLGTTHWRSYWTDTPPRITGRMVVNPGAISYGRTSRVSVTVARPETYATGTVTFRAGSRSLGTVRLSRGAAAVAVPAGLAVGSHAVTASYKADYSPTTATARTSLRITKAGTVTKAALAKKKVTRKQRAKVTVTVAGRGTTIRPTGTVKIYDGKKRISTATLTVSKRGKVTVKLPKLKKRGKHTLRIAYGGSSAFSGSSVRVVLRVR</sequence>
<comment type="caution">
    <text evidence="4">The sequence shown here is derived from an EMBL/GenBank/DDBJ whole genome shotgun (WGS) entry which is preliminary data.</text>
</comment>
<feature type="transmembrane region" description="Helical" evidence="2">
    <location>
        <begin position="88"/>
        <end position="108"/>
    </location>
</feature>
<protein>
    <recommendedName>
        <fullName evidence="3">Bacterial Ig-like domain-containing protein</fullName>
    </recommendedName>
</protein>
<evidence type="ECO:0000259" key="3">
    <source>
        <dbReference type="Pfam" id="PF16640"/>
    </source>
</evidence>
<gene>
    <name evidence="5" type="ORF">FE697_000200</name>
    <name evidence="4" type="ORF">FE697_021690</name>
</gene>
<keyword evidence="2" id="KW-0472">Membrane</keyword>
<accession>A0A5Q6RJ83</accession>